<reference evidence="1" key="1">
    <citation type="journal article" date="2020" name="Nat. Commun.">
        <title>Large-scale genome sequencing of mycorrhizal fungi provides insights into the early evolution of symbiotic traits.</title>
        <authorList>
            <person name="Miyauchi S."/>
            <person name="Kiss E."/>
            <person name="Kuo A."/>
            <person name="Drula E."/>
            <person name="Kohler A."/>
            <person name="Sanchez-Garcia M."/>
            <person name="Morin E."/>
            <person name="Andreopoulos B."/>
            <person name="Barry K.W."/>
            <person name="Bonito G."/>
            <person name="Buee M."/>
            <person name="Carver A."/>
            <person name="Chen C."/>
            <person name="Cichocki N."/>
            <person name="Clum A."/>
            <person name="Culley D."/>
            <person name="Crous P.W."/>
            <person name="Fauchery L."/>
            <person name="Girlanda M."/>
            <person name="Hayes R.D."/>
            <person name="Keri Z."/>
            <person name="LaButti K."/>
            <person name="Lipzen A."/>
            <person name="Lombard V."/>
            <person name="Magnuson J."/>
            <person name="Maillard F."/>
            <person name="Murat C."/>
            <person name="Nolan M."/>
            <person name="Ohm R.A."/>
            <person name="Pangilinan J."/>
            <person name="Pereira M.F."/>
            <person name="Perotto S."/>
            <person name="Peter M."/>
            <person name="Pfister S."/>
            <person name="Riley R."/>
            <person name="Sitrit Y."/>
            <person name="Stielow J.B."/>
            <person name="Szollosi G."/>
            <person name="Zifcakova L."/>
            <person name="Stursova M."/>
            <person name="Spatafora J.W."/>
            <person name="Tedersoo L."/>
            <person name="Vaario L.M."/>
            <person name="Yamada A."/>
            <person name="Yan M."/>
            <person name="Wang P."/>
            <person name="Xu J."/>
            <person name="Bruns T."/>
            <person name="Baldrian P."/>
            <person name="Vilgalys R."/>
            <person name="Dunand C."/>
            <person name="Henrissat B."/>
            <person name="Grigoriev I.V."/>
            <person name="Hibbett D."/>
            <person name="Nagy L.G."/>
            <person name="Martin F.M."/>
        </authorList>
    </citation>
    <scope>NUCLEOTIDE SEQUENCE</scope>
    <source>
        <strain evidence="1">UP504</strain>
    </source>
</reference>
<comment type="caution">
    <text evidence="1">The sequence shown here is derived from an EMBL/GenBank/DDBJ whole genome shotgun (WGS) entry which is preliminary data.</text>
</comment>
<keyword evidence="2" id="KW-1185">Reference proteome</keyword>
<name>A0A9P6AQY2_9AGAM</name>
<sequence>TNSKIYLVAGIYSHIGGSCYSPSPAPFPRGTSYQIWNICFGCVIQIRHSPRLRRAFSAP</sequence>
<accession>A0A9P6AQY2</accession>
<evidence type="ECO:0000313" key="1">
    <source>
        <dbReference type="EMBL" id="KAF9510394.1"/>
    </source>
</evidence>
<dbReference type="EMBL" id="MU129017">
    <property type="protein sequence ID" value="KAF9510394.1"/>
    <property type="molecule type" value="Genomic_DNA"/>
</dbReference>
<feature type="non-terminal residue" evidence="1">
    <location>
        <position position="1"/>
    </location>
</feature>
<organism evidence="1 2">
    <name type="scientific">Hydnum rufescens UP504</name>
    <dbReference type="NCBI Taxonomy" id="1448309"/>
    <lineage>
        <taxon>Eukaryota</taxon>
        <taxon>Fungi</taxon>
        <taxon>Dikarya</taxon>
        <taxon>Basidiomycota</taxon>
        <taxon>Agaricomycotina</taxon>
        <taxon>Agaricomycetes</taxon>
        <taxon>Cantharellales</taxon>
        <taxon>Hydnaceae</taxon>
        <taxon>Hydnum</taxon>
    </lineage>
</organism>
<proteinExistence type="predicted"/>
<protein>
    <submittedName>
        <fullName evidence="1">Uncharacterized protein</fullName>
    </submittedName>
</protein>
<gene>
    <name evidence="1" type="ORF">BS47DRAFT_1348090</name>
</gene>
<dbReference type="AlphaFoldDB" id="A0A9P6AQY2"/>
<dbReference type="Proteomes" id="UP000886523">
    <property type="component" value="Unassembled WGS sequence"/>
</dbReference>
<evidence type="ECO:0000313" key="2">
    <source>
        <dbReference type="Proteomes" id="UP000886523"/>
    </source>
</evidence>